<accession>A0A979G2K1</accession>
<evidence type="ECO:0000256" key="1">
    <source>
        <dbReference type="ARBA" id="ARBA00010164"/>
    </source>
</evidence>
<organism evidence="5 6">
    <name type="scientific">Chitinophaga pinensis (strain ATCC 43595 / DSM 2588 / LMG 13176 / NBRC 15968 / NCIMB 11800 / UQM 2034)</name>
    <dbReference type="NCBI Taxonomy" id="485918"/>
    <lineage>
        <taxon>Bacteria</taxon>
        <taxon>Pseudomonadati</taxon>
        <taxon>Bacteroidota</taxon>
        <taxon>Chitinophagia</taxon>
        <taxon>Chitinophagales</taxon>
        <taxon>Chitinophagaceae</taxon>
        <taxon>Chitinophaga</taxon>
    </lineage>
</organism>
<dbReference type="Pfam" id="PF07804">
    <property type="entry name" value="HipA_C"/>
    <property type="match status" value="1"/>
</dbReference>
<reference evidence="5 6" key="2">
    <citation type="journal article" date="2010" name="Stand. Genomic Sci.">
        <title>Complete genome sequence of Chitinophaga pinensis type strain (UQM 2034).</title>
        <authorList>
            <person name="Glavina Del Rio T."/>
            <person name="Abt B."/>
            <person name="Spring S."/>
            <person name="Lapidus A."/>
            <person name="Nolan M."/>
            <person name="Tice H."/>
            <person name="Copeland A."/>
            <person name="Cheng J.F."/>
            <person name="Chen F."/>
            <person name="Bruce D."/>
            <person name="Goodwin L."/>
            <person name="Pitluck S."/>
            <person name="Ivanova N."/>
            <person name="Mavromatis K."/>
            <person name="Mikhailova N."/>
            <person name="Pati A."/>
            <person name="Chen A."/>
            <person name="Palaniappan K."/>
            <person name="Land M."/>
            <person name="Hauser L."/>
            <person name="Chang Y.J."/>
            <person name="Jeffries C.D."/>
            <person name="Chain P."/>
            <person name="Saunders E."/>
            <person name="Detter J.C."/>
            <person name="Brettin T."/>
            <person name="Rohde M."/>
            <person name="Goker M."/>
            <person name="Bristow J."/>
            <person name="Eisen J.A."/>
            <person name="Markowitz V."/>
            <person name="Hugenholtz P."/>
            <person name="Kyrpides N.C."/>
            <person name="Klenk H.P."/>
            <person name="Lucas S."/>
        </authorList>
    </citation>
    <scope>NUCLEOTIDE SEQUENCE [LARGE SCALE GENOMIC DNA]</scope>
    <source>
        <strain evidence="6">ATCC 43595 / DSM 2588 / LMG 13176 / NBRC 15968 / NCIMB 11800 / UQM 2034</strain>
    </source>
</reference>
<dbReference type="InterPro" id="IPR012893">
    <property type="entry name" value="HipA-like_C"/>
</dbReference>
<dbReference type="RefSeq" id="WP_012789728.1">
    <property type="nucleotide sequence ID" value="NC_013132.1"/>
</dbReference>
<reference evidence="6" key="1">
    <citation type="submission" date="2009-08" db="EMBL/GenBank/DDBJ databases">
        <title>The complete genome of Chitinophaga pinensis DSM 2588.</title>
        <authorList>
            <consortium name="US DOE Joint Genome Institute (JGI-PGF)"/>
            <person name="Lucas S."/>
            <person name="Copeland A."/>
            <person name="Lapidus A."/>
            <person name="Glavina del Rio T."/>
            <person name="Dalin E."/>
            <person name="Tice H."/>
            <person name="Bruce D."/>
            <person name="Goodwin L."/>
            <person name="Pitluck S."/>
            <person name="Kyrpides N."/>
            <person name="Mavromatis K."/>
            <person name="Ivanova N."/>
            <person name="Mikhailova N."/>
            <person name="Sims D."/>
            <person name="Meinche L."/>
            <person name="Brettin T."/>
            <person name="Detter J.C."/>
            <person name="Han C."/>
            <person name="Larimer F."/>
            <person name="Land M."/>
            <person name="Hauser L."/>
            <person name="Markowitz V."/>
            <person name="Cheng J.-F."/>
            <person name="Hugenholtz P."/>
            <person name="Woyke T."/>
            <person name="Wu D."/>
            <person name="Spring S."/>
            <person name="Klenk H.-P."/>
            <person name="Eisen J.A."/>
        </authorList>
    </citation>
    <scope>NUCLEOTIDE SEQUENCE [LARGE SCALE GENOMIC DNA]</scope>
    <source>
        <strain evidence="6">ATCC 43595 / DSM 2588 / LMG 13176 / NBRC 15968 / NCIMB 11800 / UQM 2034</strain>
    </source>
</reference>
<dbReference type="GO" id="GO:0004674">
    <property type="term" value="F:protein serine/threonine kinase activity"/>
    <property type="evidence" value="ECO:0007669"/>
    <property type="project" value="TreeGrafter"/>
</dbReference>
<evidence type="ECO:0000256" key="3">
    <source>
        <dbReference type="ARBA" id="ARBA00022777"/>
    </source>
</evidence>
<dbReference type="PANTHER" id="PTHR37419:SF8">
    <property type="entry name" value="TOXIN YJJJ"/>
    <property type="match status" value="1"/>
</dbReference>
<evidence type="ECO:0000259" key="4">
    <source>
        <dbReference type="Pfam" id="PF07804"/>
    </source>
</evidence>
<dbReference type="PANTHER" id="PTHR37419">
    <property type="entry name" value="SERINE/THREONINE-PROTEIN KINASE TOXIN HIPA"/>
    <property type="match status" value="1"/>
</dbReference>
<evidence type="ECO:0000256" key="2">
    <source>
        <dbReference type="ARBA" id="ARBA00022679"/>
    </source>
</evidence>
<dbReference type="KEGG" id="cpi:Cpin_2057"/>
<evidence type="ECO:0000313" key="5">
    <source>
        <dbReference type="EMBL" id="ACU59552.1"/>
    </source>
</evidence>
<sequence>MPTDKTIYVYANWEELNDAPLLMGMLNSVHNKGKEIFSFEYSAEWLASGNSQVLDPDLSFYGGRQYSTGEKHNFGLFLDSSPDRWGRVLMKRREAIMARKEDRKQVTLFESDYLLGVYDEHRIGALRFKLDPDGDFVSGEQMLAAPPWASLRELEEASKQLEQDDFDDDEALRWLNMLMAPGSSLGGARPKAGVRDPEGQLWIAKFPSGNDEVDIGGWEAVAMEIAEAAGINVSPFKAQKFSGKHHTFLSNRFDRTANGGRIHFASAMTMLGYTDGADYTTGVSYLELAEFLIKNGAKVDEDLEELWRRIVLYVSIKNTDDHLRNHGFLLTAEGWRLSPVYDVNPFADGTGLTLNISDNDNSLDLDLVRSVAPYFRITKKQGEEIIAKVLSAVKDWRQYAVKIGLSKREQDLMENAFTDQI</sequence>
<dbReference type="InterPro" id="IPR052028">
    <property type="entry name" value="HipA_Ser/Thr_kinase"/>
</dbReference>
<proteinExistence type="inferred from homology"/>
<dbReference type="GO" id="GO:0005829">
    <property type="term" value="C:cytosol"/>
    <property type="evidence" value="ECO:0007669"/>
    <property type="project" value="TreeGrafter"/>
</dbReference>
<feature type="domain" description="HipA-like C-terminal" evidence="4">
    <location>
        <begin position="183"/>
        <end position="395"/>
    </location>
</feature>
<dbReference type="EMBL" id="CP001699">
    <property type="protein sequence ID" value="ACU59552.1"/>
    <property type="molecule type" value="Genomic_DNA"/>
</dbReference>
<evidence type="ECO:0000313" key="6">
    <source>
        <dbReference type="Proteomes" id="UP000002215"/>
    </source>
</evidence>
<name>A0A979G2K1_CHIPD</name>
<protein>
    <submittedName>
        <fullName evidence="5">HipA domain protein</fullName>
    </submittedName>
</protein>
<dbReference type="Proteomes" id="UP000002215">
    <property type="component" value="Chromosome"/>
</dbReference>
<keyword evidence="2" id="KW-0808">Transferase</keyword>
<keyword evidence="3" id="KW-0418">Kinase</keyword>
<comment type="similarity">
    <text evidence="1">Belongs to the HipA Ser/Thr kinase family.</text>
</comment>
<dbReference type="AlphaFoldDB" id="A0A979G2K1"/>
<gene>
    <name evidence="5" type="ordered locus">Cpin_2057</name>
</gene>